<reference evidence="3 4" key="1">
    <citation type="submission" date="2018-05" db="EMBL/GenBank/DDBJ databases">
        <title>Reference genomes for bee gut microbiota database.</title>
        <authorList>
            <person name="Ellegaard K.M."/>
        </authorList>
    </citation>
    <scope>NUCLEOTIDE SEQUENCE [LARGE SCALE GENOMIC DNA]</scope>
    <source>
        <strain evidence="3 4">ESL0199</strain>
    </source>
</reference>
<dbReference type="InterPro" id="IPR013815">
    <property type="entry name" value="ATP_grasp_subdomain_1"/>
</dbReference>
<sequence length="305" mass="33486">MHNTTERFVHKLSEGNASMRDLLVSKRLLDGNNHLPVLVRSGAQISTPDMMNTTLNLGLNEEAVRAPISKTGNLHRDWDSYLRFIPLYGSAVMGVPGKISERKAEQHVRRSTAPKDIEGMHHAERVLTFLGGMVGHTAAAVAKGIRRCCVSGLSDLGLMDEDGCRLSNQNIREGNWIFPNGETRKIYAGKLPARPSYEIGPFTRVMSWANRFVTWRPRPTRIRRKTSDAHRSRAMRESGCAAPGTYSPKENAAEIPRPSNSAAIGLDYIPCSTYQSQATRLGPAQASLGGHALEASKGAIMKNQA</sequence>
<dbReference type="Gene3D" id="3.30.1490.20">
    <property type="entry name" value="ATP-grasp fold, A domain"/>
    <property type="match status" value="1"/>
</dbReference>
<accession>A0A318MJ55</accession>
<dbReference type="SUPFAM" id="SSF52009">
    <property type="entry name" value="Phosphohistidine domain"/>
    <property type="match status" value="1"/>
</dbReference>
<proteinExistence type="predicted"/>
<dbReference type="EMBL" id="QGLK01000005">
    <property type="protein sequence ID" value="PXY86660.1"/>
    <property type="molecule type" value="Genomic_DNA"/>
</dbReference>
<dbReference type="GO" id="GO:0005524">
    <property type="term" value="F:ATP binding"/>
    <property type="evidence" value="ECO:0007669"/>
    <property type="project" value="InterPro"/>
</dbReference>
<dbReference type="InterPro" id="IPR008279">
    <property type="entry name" value="PEP-util_enz_mobile_dom"/>
</dbReference>
<dbReference type="PANTHER" id="PTHR22931">
    <property type="entry name" value="PHOSPHOENOLPYRUVATE DIKINASE-RELATED"/>
    <property type="match status" value="1"/>
</dbReference>
<comment type="caution">
    <text evidence="3">The sequence shown here is derived from an EMBL/GenBank/DDBJ whole genome shotgun (WGS) entry which is preliminary data.</text>
</comment>
<dbReference type="Proteomes" id="UP000248128">
    <property type="component" value="Unassembled WGS sequence"/>
</dbReference>
<dbReference type="InterPro" id="IPR010121">
    <property type="entry name" value="Pyruvate_phosphate_dikinase"/>
</dbReference>
<organism evidence="3 4">
    <name type="scientific">Bifidobacterium asteroides</name>
    <dbReference type="NCBI Taxonomy" id="1684"/>
    <lineage>
        <taxon>Bacteria</taxon>
        <taxon>Bacillati</taxon>
        <taxon>Actinomycetota</taxon>
        <taxon>Actinomycetes</taxon>
        <taxon>Bifidobacteriales</taxon>
        <taxon>Bifidobacteriaceae</taxon>
        <taxon>Bifidobacterium</taxon>
    </lineage>
</organism>
<dbReference type="OrthoDB" id="9765468at2"/>
<evidence type="ECO:0000313" key="3">
    <source>
        <dbReference type="EMBL" id="PXY86660.1"/>
    </source>
</evidence>
<evidence type="ECO:0000313" key="4">
    <source>
        <dbReference type="Proteomes" id="UP000248128"/>
    </source>
</evidence>
<dbReference type="RefSeq" id="WP_110413485.1">
    <property type="nucleotide sequence ID" value="NZ_QGLK01000005.1"/>
</dbReference>
<name>A0A318MJ55_9BIFI</name>
<dbReference type="Pfam" id="PF00391">
    <property type="entry name" value="PEP-utilizers"/>
    <property type="match status" value="1"/>
</dbReference>
<dbReference type="PANTHER" id="PTHR22931:SF9">
    <property type="entry name" value="PYRUVATE, PHOSPHATE DIKINASE 1, CHLOROPLASTIC"/>
    <property type="match status" value="1"/>
</dbReference>
<dbReference type="GO" id="GO:0050242">
    <property type="term" value="F:pyruvate, phosphate dikinase activity"/>
    <property type="evidence" value="ECO:0007669"/>
    <property type="project" value="InterPro"/>
</dbReference>
<evidence type="ECO:0000259" key="2">
    <source>
        <dbReference type="Pfam" id="PF00391"/>
    </source>
</evidence>
<feature type="domain" description="PEP-utilising enzyme mobile" evidence="2">
    <location>
        <begin position="108"/>
        <end position="157"/>
    </location>
</feature>
<protein>
    <recommendedName>
        <fullName evidence="2">PEP-utilising enzyme mobile domain-containing protein</fullName>
    </recommendedName>
</protein>
<feature type="region of interest" description="Disordered" evidence="1">
    <location>
        <begin position="223"/>
        <end position="253"/>
    </location>
</feature>
<dbReference type="SUPFAM" id="SSF56059">
    <property type="entry name" value="Glutathione synthetase ATP-binding domain-like"/>
    <property type="match status" value="1"/>
</dbReference>
<feature type="compositionally biased region" description="Basic and acidic residues" evidence="1">
    <location>
        <begin position="225"/>
        <end position="236"/>
    </location>
</feature>
<gene>
    <name evidence="3" type="ORF">DKK74_07540</name>
</gene>
<dbReference type="InterPro" id="IPR036637">
    <property type="entry name" value="Phosphohistidine_dom_sf"/>
</dbReference>
<dbReference type="AlphaFoldDB" id="A0A318MJ55"/>
<evidence type="ECO:0000256" key="1">
    <source>
        <dbReference type="SAM" id="MobiDB-lite"/>
    </source>
</evidence>
<dbReference type="Gene3D" id="3.50.30.10">
    <property type="entry name" value="Phosphohistidine domain"/>
    <property type="match status" value="1"/>
</dbReference>